<name>A0AA38J149_9CUCU</name>
<dbReference type="InterPro" id="IPR025110">
    <property type="entry name" value="AMP-bd_C"/>
</dbReference>
<evidence type="ECO:0008006" key="9">
    <source>
        <dbReference type="Google" id="ProtNLM"/>
    </source>
</evidence>
<keyword evidence="8" id="KW-1185">Reference proteome</keyword>
<dbReference type="Pfam" id="PF00501">
    <property type="entry name" value="AMP-binding"/>
    <property type="match status" value="1"/>
</dbReference>
<evidence type="ECO:0000313" key="7">
    <source>
        <dbReference type="EMBL" id="KAJ3667155.1"/>
    </source>
</evidence>
<dbReference type="GO" id="GO:0016405">
    <property type="term" value="F:CoA-ligase activity"/>
    <property type="evidence" value="ECO:0007669"/>
    <property type="project" value="TreeGrafter"/>
</dbReference>
<dbReference type="InterPro" id="IPR045851">
    <property type="entry name" value="AMP-bd_C_sf"/>
</dbReference>
<evidence type="ECO:0000259" key="6">
    <source>
        <dbReference type="Pfam" id="PF13193"/>
    </source>
</evidence>
<dbReference type="PANTHER" id="PTHR24096">
    <property type="entry name" value="LONG-CHAIN-FATTY-ACID--COA LIGASE"/>
    <property type="match status" value="1"/>
</dbReference>
<evidence type="ECO:0000256" key="4">
    <source>
        <dbReference type="ARBA" id="ARBA00023140"/>
    </source>
</evidence>
<dbReference type="Gene3D" id="3.40.50.12780">
    <property type="entry name" value="N-terminal domain of ligase-like"/>
    <property type="match status" value="1"/>
</dbReference>
<dbReference type="InterPro" id="IPR042099">
    <property type="entry name" value="ANL_N_sf"/>
</dbReference>
<dbReference type="SUPFAM" id="SSF56801">
    <property type="entry name" value="Acetyl-CoA synthetase-like"/>
    <property type="match status" value="1"/>
</dbReference>
<keyword evidence="4" id="KW-0576">Peroxisome</keyword>
<evidence type="ECO:0000313" key="8">
    <source>
        <dbReference type="Proteomes" id="UP001168821"/>
    </source>
</evidence>
<comment type="subcellular location">
    <subcellularLocation>
        <location evidence="1">Peroxisome</location>
    </subcellularLocation>
</comment>
<evidence type="ECO:0000256" key="1">
    <source>
        <dbReference type="ARBA" id="ARBA00004275"/>
    </source>
</evidence>
<dbReference type="GO" id="GO:0005777">
    <property type="term" value="C:peroxisome"/>
    <property type="evidence" value="ECO:0007669"/>
    <property type="project" value="UniProtKB-SubCell"/>
</dbReference>
<reference evidence="7" key="1">
    <citation type="journal article" date="2023" name="G3 (Bethesda)">
        <title>Whole genome assemblies of Zophobas morio and Tenebrio molitor.</title>
        <authorList>
            <person name="Kaur S."/>
            <person name="Stinson S.A."/>
            <person name="diCenzo G.C."/>
        </authorList>
    </citation>
    <scope>NUCLEOTIDE SEQUENCE</scope>
    <source>
        <strain evidence="7">QUZm001</strain>
    </source>
</reference>
<gene>
    <name evidence="7" type="ORF">Zmor_002557</name>
</gene>
<protein>
    <recommendedName>
        <fullName evidence="9">Luciferin 4-monooxygenase</fullName>
    </recommendedName>
</protein>
<dbReference type="InterPro" id="IPR000873">
    <property type="entry name" value="AMP-dep_synth/lig_dom"/>
</dbReference>
<proteinExistence type="inferred from homology"/>
<dbReference type="EMBL" id="JALNTZ010000001">
    <property type="protein sequence ID" value="KAJ3667155.1"/>
    <property type="molecule type" value="Genomic_DNA"/>
</dbReference>
<keyword evidence="3" id="KW-0436">Ligase</keyword>
<evidence type="ECO:0000256" key="2">
    <source>
        <dbReference type="ARBA" id="ARBA00006432"/>
    </source>
</evidence>
<feature type="domain" description="AMP-binding enzyme C-terminal" evidence="6">
    <location>
        <begin position="483"/>
        <end position="562"/>
    </location>
</feature>
<comment type="caution">
    <text evidence="7">The sequence shown here is derived from an EMBL/GenBank/DDBJ whole genome shotgun (WGS) entry which is preliminary data.</text>
</comment>
<comment type="similarity">
    <text evidence="2">Belongs to the ATP-dependent AMP-binding enzyme family.</text>
</comment>
<evidence type="ECO:0000259" key="5">
    <source>
        <dbReference type="Pfam" id="PF00501"/>
    </source>
</evidence>
<dbReference type="Gene3D" id="3.30.300.30">
    <property type="match status" value="1"/>
</dbReference>
<accession>A0AA38J149</accession>
<dbReference type="AlphaFoldDB" id="A0AA38J149"/>
<feature type="domain" description="AMP-dependent synthetase/ligase" evidence="5">
    <location>
        <begin position="64"/>
        <end position="424"/>
    </location>
</feature>
<organism evidence="7 8">
    <name type="scientific">Zophobas morio</name>
    <dbReference type="NCBI Taxonomy" id="2755281"/>
    <lineage>
        <taxon>Eukaryota</taxon>
        <taxon>Metazoa</taxon>
        <taxon>Ecdysozoa</taxon>
        <taxon>Arthropoda</taxon>
        <taxon>Hexapoda</taxon>
        <taxon>Insecta</taxon>
        <taxon>Pterygota</taxon>
        <taxon>Neoptera</taxon>
        <taxon>Endopterygota</taxon>
        <taxon>Coleoptera</taxon>
        <taxon>Polyphaga</taxon>
        <taxon>Cucujiformia</taxon>
        <taxon>Tenebrionidae</taxon>
        <taxon>Zophobas</taxon>
    </lineage>
</organism>
<dbReference type="Pfam" id="PF13193">
    <property type="entry name" value="AMP-binding_C"/>
    <property type="match status" value="1"/>
</dbReference>
<evidence type="ECO:0000256" key="3">
    <source>
        <dbReference type="ARBA" id="ARBA00022598"/>
    </source>
</evidence>
<sequence>MTRLPEDLYHTFTVAHSVVELFHDLHAKLRFPVTPREKSRIITEKSLDYVPDPRGLGFEFYQSMLRNKNAVAQIDPTTNTSYTYDDLLLRSSRVCFNLLHMGITKDDTICQCSVNHLDSSIPVISGFLLGLPVANLDPSLPLDDAIHILNKIRPRIMFVCNEGLKLMVDAIDEVDIDCAVVVFGSSYVEDFIEFDTLVEETDDEPAFKPLPIGDLHQTAVILFSRGSSGPPKGVCLSYYTLLVQTVHAAECWHLGEGFKVAMGFGSFHTLTALTLLICSTMTGITRVVCEKFEPATTWKLVDKYDVSFIICTTQEVCELYTNETPEAVTGKSLKMLVTTGTSLRRVSLLELRKRFPFCFITNIYQNPEVGGALSMYNYNKPVDIRDQYQKPTSCGKLFPGITIKIVDPITEMTLSANTAGELRYKADFKINDHFKEESSNSDAKGWCKSGQIAMYDERRCIFVLGPYEDVFQYKCWHIVPSIVEAVLRSHVAVKDAVVIGKPHRNVLMGEKPMGIVSLNKGMKGRVTEQDLEEYANSILSNKQQLRAGVMIVSEIPYTLDGKPRRQEVKSLLFG</sequence>
<dbReference type="Proteomes" id="UP001168821">
    <property type="component" value="Unassembled WGS sequence"/>
</dbReference>
<dbReference type="PANTHER" id="PTHR24096:SF149">
    <property type="entry name" value="AMP-BINDING DOMAIN-CONTAINING PROTEIN-RELATED"/>
    <property type="match status" value="1"/>
</dbReference>